<evidence type="ECO:0000256" key="1">
    <source>
        <dbReference type="ARBA" id="ARBA00023016"/>
    </source>
</evidence>
<feature type="compositionally biased region" description="Low complexity" evidence="4">
    <location>
        <begin position="73"/>
        <end position="91"/>
    </location>
</feature>
<evidence type="ECO:0000313" key="6">
    <source>
        <dbReference type="EMBL" id="KAE8694444.1"/>
    </source>
</evidence>
<dbReference type="Pfam" id="PF00011">
    <property type="entry name" value="HSP20"/>
    <property type="match status" value="1"/>
</dbReference>
<keyword evidence="7" id="KW-1185">Reference proteome</keyword>
<evidence type="ECO:0000256" key="4">
    <source>
        <dbReference type="SAM" id="MobiDB-lite"/>
    </source>
</evidence>
<feature type="domain" description="SHSP" evidence="5">
    <location>
        <begin position="153"/>
        <end position="260"/>
    </location>
</feature>
<feature type="region of interest" description="Disordered" evidence="4">
    <location>
        <begin position="72"/>
        <end position="103"/>
    </location>
</feature>
<dbReference type="OrthoDB" id="1431247at2759"/>
<comment type="caution">
    <text evidence="6">The sequence shown here is derived from an EMBL/GenBank/DDBJ whole genome shotgun (WGS) entry which is preliminary data.</text>
</comment>
<dbReference type="AlphaFoldDB" id="A0A6A2ZR80"/>
<organism evidence="6 7">
    <name type="scientific">Hibiscus syriacus</name>
    <name type="common">Rose of Sharon</name>
    <dbReference type="NCBI Taxonomy" id="106335"/>
    <lineage>
        <taxon>Eukaryota</taxon>
        <taxon>Viridiplantae</taxon>
        <taxon>Streptophyta</taxon>
        <taxon>Embryophyta</taxon>
        <taxon>Tracheophyta</taxon>
        <taxon>Spermatophyta</taxon>
        <taxon>Magnoliopsida</taxon>
        <taxon>eudicotyledons</taxon>
        <taxon>Gunneridae</taxon>
        <taxon>Pentapetalae</taxon>
        <taxon>rosids</taxon>
        <taxon>malvids</taxon>
        <taxon>Malvales</taxon>
        <taxon>Malvaceae</taxon>
        <taxon>Malvoideae</taxon>
        <taxon>Hibiscus</taxon>
    </lineage>
</organism>
<sequence length="260" mass="29011">MENEAARRRISNIAAHFSPNDDILSVAHLLPMNCSGSLNYVVRRCDNRMHFARQGSAYQACFMRQVSRAERTAPQPAAPSKSSCSPSSGASEGPLFSRPKMMDPNFSNLAANQPLSLDWRLSMPDPPMFARPNKSTNEEMPLQSMEKTCWPRSNGTEWSPRMDVAESGRDYVIMVEIPGVGISDIRVEVDDHKLTVTGERSSRCWKVASDSLNDSTAEYHKREILQGPYKVVWPLPANANRDSVSAEFLDGILRVVIPKL</sequence>
<gene>
    <name evidence="6" type="ORF">F3Y22_tig00110783pilonHSYRG00248</name>
</gene>
<dbReference type="InterPro" id="IPR002068">
    <property type="entry name" value="A-crystallin/Hsp20_dom"/>
</dbReference>
<protein>
    <recommendedName>
        <fullName evidence="5">SHSP domain-containing protein</fullName>
    </recommendedName>
</protein>
<keyword evidence="1" id="KW-0346">Stress response</keyword>
<accession>A0A6A2ZR80</accession>
<reference evidence="6" key="1">
    <citation type="submission" date="2019-09" db="EMBL/GenBank/DDBJ databases">
        <title>Draft genome information of white flower Hibiscus syriacus.</title>
        <authorList>
            <person name="Kim Y.-M."/>
        </authorList>
    </citation>
    <scope>NUCLEOTIDE SEQUENCE [LARGE SCALE GENOMIC DNA]</scope>
    <source>
        <strain evidence="6">YM2019G1</strain>
    </source>
</reference>
<name>A0A6A2ZR80_HIBSY</name>
<dbReference type="EMBL" id="VEPZ02001110">
    <property type="protein sequence ID" value="KAE8694444.1"/>
    <property type="molecule type" value="Genomic_DNA"/>
</dbReference>
<dbReference type="InterPro" id="IPR031107">
    <property type="entry name" value="Small_HSP"/>
</dbReference>
<dbReference type="Proteomes" id="UP000436088">
    <property type="component" value="Unassembled WGS sequence"/>
</dbReference>
<dbReference type="InterPro" id="IPR008978">
    <property type="entry name" value="HSP20-like_chaperone"/>
</dbReference>
<evidence type="ECO:0000313" key="7">
    <source>
        <dbReference type="Proteomes" id="UP000436088"/>
    </source>
</evidence>
<dbReference type="SUPFAM" id="SSF49764">
    <property type="entry name" value="HSP20-like chaperones"/>
    <property type="match status" value="1"/>
</dbReference>
<dbReference type="Gene3D" id="2.60.40.790">
    <property type="match status" value="1"/>
</dbReference>
<evidence type="ECO:0000256" key="3">
    <source>
        <dbReference type="RuleBase" id="RU003616"/>
    </source>
</evidence>
<evidence type="ECO:0000259" key="5">
    <source>
        <dbReference type="PROSITE" id="PS01031"/>
    </source>
</evidence>
<proteinExistence type="inferred from homology"/>
<dbReference type="PROSITE" id="PS01031">
    <property type="entry name" value="SHSP"/>
    <property type="match status" value="1"/>
</dbReference>
<dbReference type="PANTHER" id="PTHR11527">
    <property type="entry name" value="HEAT-SHOCK PROTEIN 20 FAMILY MEMBER"/>
    <property type="match status" value="1"/>
</dbReference>
<comment type="similarity">
    <text evidence="2 3">Belongs to the small heat shock protein (HSP20) family.</text>
</comment>
<evidence type="ECO:0000256" key="2">
    <source>
        <dbReference type="PROSITE-ProRule" id="PRU00285"/>
    </source>
</evidence>
<dbReference type="CDD" id="cd06464">
    <property type="entry name" value="ACD_sHsps-like"/>
    <property type="match status" value="1"/>
</dbReference>